<dbReference type="Gene3D" id="3.80.10.10">
    <property type="entry name" value="Ribonuclease Inhibitor"/>
    <property type="match status" value="1"/>
</dbReference>
<gene>
    <name evidence="3" type="ORF">METZ01_LOCUS502636</name>
</gene>
<dbReference type="Pfam" id="PF13855">
    <property type="entry name" value="LRR_8"/>
    <property type="match status" value="1"/>
</dbReference>
<sequence>KPEAKKPEPPTVVLSSTEAKTLVEAAIRRQLKKPEGELAKEDLKKVTLMDLPRRGLTDGGLLAGLTNLKELSLNDNRLTDVSPLAGLTKLETLWLESNRLTDISPLKGLTQLVDLTLCNNNLTNGQLKYLTGLKQLKVLNLGSNQLTNVSTLEVLKQLRFLHLQNNPDLTKAEVDNLQKALPNCLITHNAKK</sequence>
<proteinExistence type="predicted"/>
<evidence type="ECO:0000313" key="3">
    <source>
        <dbReference type="EMBL" id="SVE49782.1"/>
    </source>
</evidence>
<protein>
    <submittedName>
        <fullName evidence="3">Uncharacterized protein</fullName>
    </submittedName>
</protein>
<dbReference type="SMART" id="SM00365">
    <property type="entry name" value="LRR_SD22"/>
    <property type="match status" value="3"/>
</dbReference>
<dbReference type="InterPro" id="IPR032675">
    <property type="entry name" value="LRR_dom_sf"/>
</dbReference>
<keyword evidence="2" id="KW-0677">Repeat</keyword>
<name>A0A383DZ06_9ZZZZ</name>
<dbReference type="PROSITE" id="PS51450">
    <property type="entry name" value="LRR"/>
    <property type="match status" value="3"/>
</dbReference>
<feature type="non-terminal residue" evidence="3">
    <location>
        <position position="1"/>
    </location>
</feature>
<dbReference type="SUPFAM" id="SSF52058">
    <property type="entry name" value="L domain-like"/>
    <property type="match status" value="1"/>
</dbReference>
<accession>A0A383DZ06</accession>
<dbReference type="Pfam" id="PF12799">
    <property type="entry name" value="LRR_4"/>
    <property type="match status" value="1"/>
</dbReference>
<dbReference type="InterPro" id="IPR003591">
    <property type="entry name" value="Leu-rich_rpt_typical-subtyp"/>
</dbReference>
<dbReference type="PANTHER" id="PTHR15454:SF56">
    <property type="entry name" value="PROTEIN PHOSPHATASE 1 REGULATORY SUBUNIT 7-RELATED"/>
    <property type="match status" value="1"/>
</dbReference>
<dbReference type="SMART" id="SM00369">
    <property type="entry name" value="LRR_TYP"/>
    <property type="match status" value="3"/>
</dbReference>
<dbReference type="InterPro" id="IPR025875">
    <property type="entry name" value="Leu-rich_rpt_4"/>
</dbReference>
<dbReference type="EMBL" id="UINC01221445">
    <property type="protein sequence ID" value="SVE49782.1"/>
    <property type="molecule type" value="Genomic_DNA"/>
</dbReference>
<reference evidence="3" key="1">
    <citation type="submission" date="2018-05" db="EMBL/GenBank/DDBJ databases">
        <authorList>
            <person name="Lanie J.A."/>
            <person name="Ng W.-L."/>
            <person name="Kazmierczak K.M."/>
            <person name="Andrzejewski T.M."/>
            <person name="Davidsen T.M."/>
            <person name="Wayne K.J."/>
            <person name="Tettelin H."/>
            <person name="Glass J.I."/>
            <person name="Rusch D."/>
            <person name="Podicherti R."/>
            <person name="Tsui H.-C.T."/>
            <person name="Winkler M.E."/>
        </authorList>
    </citation>
    <scope>NUCLEOTIDE SEQUENCE</scope>
</reference>
<dbReference type="InterPro" id="IPR001611">
    <property type="entry name" value="Leu-rich_rpt"/>
</dbReference>
<evidence type="ECO:0000256" key="1">
    <source>
        <dbReference type="ARBA" id="ARBA00022614"/>
    </source>
</evidence>
<dbReference type="GO" id="GO:0005737">
    <property type="term" value="C:cytoplasm"/>
    <property type="evidence" value="ECO:0007669"/>
    <property type="project" value="TreeGrafter"/>
</dbReference>
<dbReference type="PANTHER" id="PTHR15454">
    <property type="entry name" value="NISCHARIN RELATED"/>
    <property type="match status" value="1"/>
</dbReference>
<organism evidence="3">
    <name type="scientific">marine metagenome</name>
    <dbReference type="NCBI Taxonomy" id="408172"/>
    <lineage>
        <taxon>unclassified sequences</taxon>
        <taxon>metagenomes</taxon>
        <taxon>ecological metagenomes</taxon>
    </lineage>
</organism>
<keyword evidence="1" id="KW-0433">Leucine-rich repeat</keyword>
<dbReference type="AlphaFoldDB" id="A0A383DZ06"/>
<evidence type="ECO:0000256" key="2">
    <source>
        <dbReference type="ARBA" id="ARBA00022737"/>
    </source>
</evidence>